<evidence type="ECO:0000313" key="2">
    <source>
        <dbReference type="EMBL" id="NFI21585.1"/>
    </source>
</evidence>
<dbReference type="EMBL" id="SWRL01000012">
    <property type="protein sequence ID" value="NFH62633.1"/>
    <property type="molecule type" value="Genomic_DNA"/>
</dbReference>
<dbReference type="AlphaFoldDB" id="A0A6G4EHB5"/>
<gene>
    <name evidence="1" type="ORF">FC962_12120</name>
    <name evidence="2" type="ORF">FC964_09335</name>
</gene>
<evidence type="ECO:0000313" key="1">
    <source>
        <dbReference type="EMBL" id="NFH62633.1"/>
    </source>
</evidence>
<dbReference type="Proteomes" id="UP000482543">
    <property type="component" value="Unassembled WGS sequence"/>
</dbReference>
<proteinExistence type="predicted"/>
<protein>
    <submittedName>
        <fullName evidence="1">Uncharacterized protein</fullName>
    </submittedName>
</protein>
<accession>A0A6G4EHB5</accession>
<name>A0A6G4EHB5_CLOBO</name>
<comment type="caution">
    <text evidence="1">The sequence shown here is derived from an EMBL/GenBank/DDBJ whole genome shotgun (WGS) entry which is preliminary data.</text>
</comment>
<reference evidence="1 3" key="1">
    <citation type="submission" date="2019-04" db="EMBL/GenBank/DDBJ databases">
        <title>Genome sequencing of Clostridium botulinum Groups I-IV and Clostridium butyricum.</title>
        <authorList>
            <person name="Brunt J."/>
            <person name="Van Vliet A.H.M."/>
            <person name="Stringer S.C."/>
            <person name="Carter A.T."/>
            <person name="Peck M.W."/>
        </authorList>
    </citation>
    <scope>NUCLEOTIDE SEQUENCE</scope>
    <source>
        <strain evidence="1">IFR 15/031</strain>
        <strain evidence="2 3">IFR 15/034</strain>
    </source>
</reference>
<dbReference type="EMBL" id="SWRJ01000002">
    <property type="protein sequence ID" value="NFI21585.1"/>
    <property type="molecule type" value="Genomic_DNA"/>
</dbReference>
<evidence type="ECO:0000313" key="3">
    <source>
        <dbReference type="Proteomes" id="UP000482543"/>
    </source>
</evidence>
<organism evidence="1">
    <name type="scientific">Clostridium botulinum</name>
    <dbReference type="NCBI Taxonomy" id="1491"/>
    <lineage>
        <taxon>Bacteria</taxon>
        <taxon>Bacillati</taxon>
        <taxon>Bacillota</taxon>
        <taxon>Clostridia</taxon>
        <taxon>Eubacteriales</taxon>
        <taxon>Clostridiaceae</taxon>
        <taxon>Clostridium</taxon>
    </lineage>
</organism>
<sequence length="56" mass="7077">MNFDPMMYYPQSMPTYIEYDNNYNDEELDGYRLARARRLPSSFFPSIWPWWIWMNR</sequence>